<reference evidence="6" key="1">
    <citation type="submission" date="2020-11" db="EMBL/GenBank/DDBJ databases">
        <authorList>
            <person name="Tran Van P."/>
        </authorList>
    </citation>
    <scope>NUCLEOTIDE SEQUENCE</scope>
</reference>
<accession>A0A7R9LUL1</accession>
<evidence type="ECO:0000256" key="5">
    <source>
        <dbReference type="ARBA" id="ARBA00023298"/>
    </source>
</evidence>
<dbReference type="Pfam" id="PF13606">
    <property type="entry name" value="Ank_3"/>
    <property type="match status" value="1"/>
</dbReference>
<dbReference type="AlphaFoldDB" id="A0A7R9LUL1"/>
<dbReference type="Proteomes" id="UP000759131">
    <property type="component" value="Unassembled WGS sequence"/>
</dbReference>
<evidence type="ECO:0000313" key="7">
    <source>
        <dbReference type="Proteomes" id="UP000759131"/>
    </source>
</evidence>
<keyword evidence="4" id="KW-0638">Presynaptic neurotoxin</keyword>
<dbReference type="EMBL" id="OC896256">
    <property type="protein sequence ID" value="CAD7647980.1"/>
    <property type="molecule type" value="Genomic_DNA"/>
</dbReference>
<keyword evidence="2" id="KW-0268">Exocytosis</keyword>
<feature type="non-terminal residue" evidence="6">
    <location>
        <position position="1"/>
    </location>
</feature>
<keyword evidence="7" id="KW-1185">Reference proteome</keyword>
<evidence type="ECO:0000256" key="1">
    <source>
        <dbReference type="ARBA" id="ARBA00004175"/>
    </source>
</evidence>
<dbReference type="InterPro" id="IPR036770">
    <property type="entry name" value="Ankyrin_rpt-contain_sf"/>
</dbReference>
<evidence type="ECO:0000313" key="6">
    <source>
        <dbReference type="EMBL" id="CAD7647980.1"/>
    </source>
</evidence>
<keyword evidence="3" id="KW-1052">Target cell membrane</keyword>
<comment type="subcellular location">
    <subcellularLocation>
        <location evidence="1">Target cell membrane</location>
    </subcellularLocation>
</comment>
<gene>
    <name evidence="6" type="ORF">OSB1V03_LOCUS21705</name>
</gene>
<keyword evidence="4" id="KW-0800">Toxin</keyword>
<evidence type="ECO:0000256" key="2">
    <source>
        <dbReference type="ARBA" id="ARBA00022483"/>
    </source>
</evidence>
<evidence type="ECO:0000256" key="4">
    <source>
        <dbReference type="ARBA" id="ARBA00023028"/>
    </source>
</evidence>
<dbReference type="GO" id="GO:0044218">
    <property type="term" value="C:other organism cell membrane"/>
    <property type="evidence" value="ECO:0007669"/>
    <property type="project" value="UniProtKB-KW"/>
</dbReference>
<dbReference type="InterPro" id="IPR002110">
    <property type="entry name" value="Ankyrin_rpt"/>
</dbReference>
<keyword evidence="5" id="KW-0472">Membrane</keyword>
<keyword evidence="5" id="KW-1053">Target membrane</keyword>
<dbReference type="PANTHER" id="PTHR24172">
    <property type="entry name" value="ANK_REP_REGION DOMAIN-CONTAINING PROTEIN"/>
    <property type="match status" value="1"/>
</dbReference>
<dbReference type="Gene3D" id="1.25.40.20">
    <property type="entry name" value="Ankyrin repeat-containing domain"/>
    <property type="match status" value="1"/>
</dbReference>
<dbReference type="GO" id="GO:0006887">
    <property type="term" value="P:exocytosis"/>
    <property type="evidence" value="ECO:0007669"/>
    <property type="project" value="UniProtKB-KW"/>
</dbReference>
<protein>
    <submittedName>
        <fullName evidence="6">Uncharacterized protein</fullName>
    </submittedName>
</protein>
<keyword evidence="4" id="KW-0528">Neurotoxin</keyword>
<dbReference type="GO" id="GO:0044231">
    <property type="term" value="C:host cell presynaptic membrane"/>
    <property type="evidence" value="ECO:0007669"/>
    <property type="project" value="UniProtKB-KW"/>
</dbReference>
<proteinExistence type="predicted"/>
<dbReference type="PANTHER" id="PTHR24172:SF4">
    <property type="entry name" value="ANK_REP_REGION DOMAIN-CONTAINING PROTEIN"/>
    <property type="match status" value="1"/>
</dbReference>
<dbReference type="EMBL" id="CAJPIZ010041681">
    <property type="protein sequence ID" value="CAG2121759.1"/>
    <property type="molecule type" value="Genomic_DNA"/>
</dbReference>
<sequence>MDQITELHRSAMKGNLRDFQGLLDRKSMITARDQIGATPLHKAVLYGHYELAEYIATNFPVTLDARDN</sequence>
<name>A0A7R9LUL1_9ACAR</name>
<evidence type="ECO:0000256" key="3">
    <source>
        <dbReference type="ARBA" id="ARBA00022537"/>
    </source>
</evidence>
<dbReference type="OrthoDB" id="432281at2759"/>
<dbReference type="SUPFAM" id="SSF48403">
    <property type="entry name" value="Ankyrin repeat"/>
    <property type="match status" value="1"/>
</dbReference>
<organism evidence="6">
    <name type="scientific">Medioppia subpectinata</name>
    <dbReference type="NCBI Taxonomy" id="1979941"/>
    <lineage>
        <taxon>Eukaryota</taxon>
        <taxon>Metazoa</taxon>
        <taxon>Ecdysozoa</taxon>
        <taxon>Arthropoda</taxon>
        <taxon>Chelicerata</taxon>
        <taxon>Arachnida</taxon>
        <taxon>Acari</taxon>
        <taxon>Acariformes</taxon>
        <taxon>Sarcoptiformes</taxon>
        <taxon>Oribatida</taxon>
        <taxon>Brachypylina</taxon>
        <taxon>Oppioidea</taxon>
        <taxon>Oppiidae</taxon>
        <taxon>Medioppia</taxon>
    </lineage>
</organism>